<dbReference type="Gene3D" id="3.20.20.80">
    <property type="entry name" value="Glycosidases"/>
    <property type="match status" value="1"/>
</dbReference>
<dbReference type="SUPFAM" id="SSF51445">
    <property type="entry name" value="(Trans)glycosidases"/>
    <property type="match status" value="1"/>
</dbReference>
<evidence type="ECO:0000256" key="2">
    <source>
        <dbReference type="ARBA" id="ARBA00022801"/>
    </source>
</evidence>
<dbReference type="OrthoDB" id="65569at2759"/>
<comment type="similarity">
    <text evidence="1 4">Belongs to the glycosyl hydrolase 1 family.</text>
</comment>
<dbReference type="InParanoid" id="A0A6P8YYG9"/>
<accession>A0A6P8YYG9</accession>
<dbReference type="GO" id="GO:0005975">
    <property type="term" value="P:carbohydrate metabolic process"/>
    <property type="evidence" value="ECO:0007669"/>
    <property type="project" value="InterPro"/>
</dbReference>
<sequence>MKRALLVGLLCALGSAAPDDSPSVEGRWNSISRSAVARNSPDNTKGIDRDGSEQLPVNFLVGAGLSACQAEGAWNEEGKAESVLDSVVHVKDNQMFPNNSDVSADHYHRYVEDLALAGQMKLNSFRFSISWSRVLPSGDASKPNEEGVNFYRRYIDAVLRNGMEPMVTMYHFDHPFSLEKELNGWGSPAMVDKFVEYAGFLFKTFGQKVKYWVTMNEPNNYCVYFPTVLATLGLAPADEDVTYRCMHHMNLAHARAYRLYKETYYDSQKGRVGSSVLVWPAVPASTRSEDVLASDAFMQLFSGTVVHPLVYGDYSEATRFLVDMRNAERGLTESRLPFFNETEKQLLQGGATDFIALNVYNSYTVAYDHGTTGGDRMPRLLRAIEDDLPFVRMAAGDEYDETGADEFVMHDALMWTWNAYHLPIAVTENGFADVKSLWVKDTVRAAFHSTNLRSLMATMKQYDVQVFAYYAWALLDIFEFTAGFSRNFGLVHVDYDSGSLNRTLKYSSTFFREMMESGRVPYVQPPGKSHSSTVSPSGILLFALATCAFATFNKR</sequence>
<keyword evidence="2" id="KW-0378">Hydrolase</keyword>
<proteinExistence type="inferred from homology"/>
<dbReference type="GO" id="GO:0008422">
    <property type="term" value="F:beta-glucosidase activity"/>
    <property type="evidence" value="ECO:0007669"/>
    <property type="project" value="TreeGrafter"/>
</dbReference>
<protein>
    <submittedName>
        <fullName evidence="7">Myrosinase 1-like isoform X1</fullName>
    </submittedName>
</protein>
<evidence type="ECO:0000256" key="4">
    <source>
        <dbReference type="RuleBase" id="RU003690"/>
    </source>
</evidence>
<dbReference type="Pfam" id="PF00232">
    <property type="entry name" value="Glyco_hydro_1"/>
    <property type="match status" value="1"/>
</dbReference>
<keyword evidence="6" id="KW-1185">Reference proteome</keyword>
<reference evidence="7" key="1">
    <citation type="submission" date="2025-08" db="UniProtKB">
        <authorList>
            <consortium name="RefSeq"/>
        </authorList>
    </citation>
    <scope>IDENTIFICATION</scope>
    <source>
        <tissue evidence="7">Total insect</tissue>
    </source>
</reference>
<dbReference type="PRINTS" id="PR00131">
    <property type="entry name" value="GLHYDRLASE1"/>
</dbReference>
<feature type="signal peptide" evidence="5">
    <location>
        <begin position="1"/>
        <end position="16"/>
    </location>
</feature>
<gene>
    <name evidence="7" type="primary">LOC117646122</name>
</gene>
<evidence type="ECO:0000256" key="3">
    <source>
        <dbReference type="ARBA" id="ARBA00023295"/>
    </source>
</evidence>
<keyword evidence="5" id="KW-0732">Signal</keyword>
<dbReference type="GeneID" id="117646122"/>
<dbReference type="PANTHER" id="PTHR10353">
    <property type="entry name" value="GLYCOSYL HYDROLASE"/>
    <property type="match status" value="1"/>
</dbReference>
<organism evidence="7">
    <name type="scientific">Thrips palmi</name>
    <name type="common">Melon thrips</name>
    <dbReference type="NCBI Taxonomy" id="161013"/>
    <lineage>
        <taxon>Eukaryota</taxon>
        <taxon>Metazoa</taxon>
        <taxon>Ecdysozoa</taxon>
        <taxon>Arthropoda</taxon>
        <taxon>Hexapoda</taxon>
        <taxon>Insecta</taxon>
        <taxon>Pterygota</taxon>
        <taxon>Neoptera</taxon>
        <taxon>Paraneoptera</taxon>
        <taxon>Thysanoptera</taxon>
        <taxon>Terebrantia</taxon>
        <taxon>Thripoidea</taxon>
        <taxon>Thripidae</taxon>
        <taxon>Thrips</taxon>
    </lineage>
</organism>
<dbReference type="AlphaFoldDB" id="A0A6P8YYG9"/>
<dbReference type="RefSeq" id="XP_034242730.1">
    <property type="nucleotide sequence ID" value="XM_034386839.1"/>
</dbReference>
<keyword evidence="3" id="KW-0326">Glycosidase</keyword>
<dbReference type="KEGG" id="tpal:117646122"/>
<evidence type="ECO:0000256" key="5">
    <source>
        <dbReference type="SAM" id="SignalP"/>
    </source>
</evidence>
<dbReference type="PANTHER" id="PTHR10353:SF36">
    <property type="entry name" value="LP05116P"/>
    <property type="match status" value="1"/>
</dbReference>
<name>A0A6P8YYG9_THRPL</name>
<evidence type="ECO:0000313" key="6">
    <source>
        <dbReference type="Proteomes" id="UP000515158"/>
    </source>
</evidence>
<evidence type="ECO:0000256" key="1">
    <source>
        <dbReference type="ARBA" id="ARBA00010838"/>
    </source>
</evidence>
<dbReference type="InterPro" id="IPR001360">
    <property type="entry name" value="Glyco_hydro_1"/>
</dbReference>
<dbReference type="InterPro" id="IPR017853">
    <property type="entry name" value="GH"/>
</dbReference>
<feature type="chain" id="PRO_5027535736" evidence="5">
    <location>
        <begin position="17"/>
        <end position="555"/>
    </location>
</feature>
<evidence type="ECO:0000313" key="7">
    <source>
        <dbReference type="RefSeq" id="XP_034242730.1"/>
    </source>
</evidence>
<dbReference type="Proteomes" id="UP000515158">
    <property type="component" value="Unplaced"/>
</dbReference>